<organism evidence="2 3">
    <name type="scientific">Littorina saxatilis</name>
    <dbReference type="NCBI Taxonomy" id="31220"/>
    <lineage>
        <taxon>Eukaryota</taxon>
        <taxon>Metazoa</taxon>
        <taxon>Spiralia</taxon>
        <taxon>Lophotrochozoa</taxon>
        <taxon>Mollusca</taxon>
        <taxon>Gastropoda</taxon>
        <taxon>Caenogastropoda</taxon>
        <taxon>Littorinimorpha</taxon>
        <taxon>Littorinoidea</taxon>
        <taxon>Littorinidae</taxon>
        <taxon>Littorina</taxon>
    </lineage>
</organism>
<proteinExistence type="predicted"/>
<keyword evidence="1" id="KW-0812">Transmembrane</keyword>
<dbReference type="Proteomes" id="UP001374579">
    <property type="component" value="Unassembled WGS sequence"/>
</dbReference>
<dbReference type="AlphaFoldDB" id="A0AAN9AYJ9"/>
<dbReference type="PANTHER" id="PTHR19991:SF2">
    <property type="entry name" value="GH08893P"/>
    <property type="match status" value="1"/>
</dbReference>
<accession>A0AAN9AYJ9</accession>
<dbReference type="SUPFAM" id="SSF52833">
    <property type="entry name" value="Thioredoxin-like"/>
    <property type="match status" value="1"/>
</dbReference>
<dbReference type="EMBL" id="JBAMIC010000014">
    <property type="protein sequence ID" value="KAK7095790.1"/>
    <property type="molecule type" value="Genomic_DNA"/>
</dbReference>
<reference evidence="2 3" key="1">
    <citation type="submission" date="2024-02" db="EMBL/GenBank/DDBJ databases">
        <title>Chromosome-scale genome assembly of the rough periwinkle Littorina saxatilis.</title>
        <authorList>
            <person name="De Jode A."/>
            <person name="Faria R."/>
            <person name="Formenti G."/>
            <person name="Sims Y."/>
            <person name="Smith T.P."/>
            <person name="Tracey A."/>
            <person name="Wood J.M.D."/>
            <person name="Zagrodzka Z.B."/>
            <person name="Johannesson K."/>
            <person name="Butlin R.K."/>
            <person name="Leder E.H."/>
        </authorList>
    </citation>
    <scope>NUCLEOTIDE SEQUENCE [LARGE SCALE GENOMIC DNA]</scope>
    <source>
        <strain evidence="2">Snail1</strain>
        <tissue evidence="2">Muscle</tissue>
    </source>
</reference>
<dbReference type="PANTHER" id="PTHR19991">
    <property type="entry name" value="L 2 01289"/>
    <property type="match status" value="1"/>
</dbReference>
<keyword evidence="1" id="KW-1133">Transmembrane helix</keyword>
<protein>
    <recommendedName>
        <fullName evidence="4">Thioredoxin domain-containing protein</fullName>
    </recommendedName>
</protein>
<evidence type="ECO:0000313" key="3">
    <source>
        <dbReference type="Proteomes" id="UP001374579"/>
    </source>
</evidence>
<comment type="caution">
    <text evidence="2">The sequence shown here is derived from an EMBL/GenBank/DDBJ whole genome shotgun (WGS) entry which is preliminary data.</text>
</comment>
<feature type="transmembrane region" description="Helical" evidence="1">
    <location>
        <begin position="281"/>
        <end position="302"/>
    </location>
</feature>
<evidence type="ECO:0000256" key="1">
    <source>
        <dbReference type="SAM" id="Phobius"/>
    </source>
</evidence>
<evidence type="ECO:0008006" key="4">
    <source>
        <dbReference type="Google" id="ProtNLM"/>
    </source>
</evidence>
<sequence>MHFRWLQYGGALFIFTLHCFVVPIAASLKVIDTPGWIKFIQSNEEYSALVLLYDESSPVSLQAEQIIEDMESQGEIAQLIPDLQLMKQKRGEILSTTFDIQTFPALVLIRDGRTAIYTDKMESYDSIYFWLEKAGPKAMTKVLTDDTLEHLTQASTGSTTGHWAVLFYKPSCNDHFAVLESLGVNEKLWMSVAIVDLDTNPKLQKRFKVTDCPELIYFREGKMYRYETKKWDIPSLTTFVKSWYRNVKGSPVPVQPTAFDALTEGIAKYLKDQLEGENRTMTLVVIAGFAVTLVLTSIFCCLTGGSDSKQKKE</sequence>
<gene>
    <name evidence="2" type="ORF">V1264_005155</name>
</gene>
<dbReference type="InterPro" id="IPR036249">
    <property type="entry name" value="Thioredoxin-like_sf"/>
</dbReference>
<keyword evidence="3" id="KW-1185">Reference proteome</keyword>
<dbReference type="Gene3D" id="3.40.30.10">
    <property type="entry name" value="Glutaredoxin"/>
    <property type="match status" value="1"/>
</dbReference>
<keyword evidence="1" id="KW-0472">Membrane</keyword>
<evidence type="ECO:0000313" key="2">
    <source>
        <dbReference type="EMBL" id="KAK7095790.1"/>
    </source>
</evidence>
<name>A0AAN9AYJ9_9CAEN</name>